<evidence type="ECO:0000256" key="1">
    <source>
        <dbReference type="ARBA" id="ARBA00022614"/>
    </source>
</evidence>
<dbReference type="SMART" id="SM00369">
    <property type="entry name" value="LRR_TYP"/>
    <property type="match status" value="5"/>
</dbReference>
<keyword evidence="1" id="KW-0433">Leucine-rich repeat</keyword>
<dbReference type="Pfam" id="PF00560">
    <property type="entry name" value="LRR_1"/>
    <property type="match status" value="1"/>
</dbReference>
<feature type="chain" id="PRO_5043619544" evidence="3">
    <location>
        <begin position="19"/>
        <end position="278"/>
    </location>
</feature>
<dbReference type="EMBL" id="JAHXZJ010000001">
    <property type="protein sequence ID" value="KAH0566685.1"/>
    <property type="molecule type" value="Genomic_DNA"/>
</dbReference>
<gene>
    <name evidence="4" type="ORF">KQX54_003205</name>
</gene>
<evidence type="ECO:0000256" key="3">
    <source>
        <dbReference type="SAM" id="SignalP"/>
    </source>
</evidence>
<name>A0AAV7J279_COTGL</name>
<dbReference type="SUPFAM" id="SSF52058">
    <property type="entry name" value="L domain-like"/>
    <property type="match status" value="1"/>
</dbReference>
<evidence type="ECO:0000256" key="2">
    <source>
        <dbReference type="ARBA" id="ARBA00022737"/>
    </source>
</evidence>
<dbReference type="PANTHER" id="PTHR45617:SF172">
    <property type="entry name" value="LEUCINE-RICH REPEAT-CONTAINING PROTEIN 15-LIKE"/>
    <property type="match status" value="1"/>
</dbReference>
<dbReference type="InterPro" id="IPR003591">
    <property type="entry name" value="Leu-rich_rpt_typical-subtyp"/>
</dbReference>
<dbReference type="PANTHER" id="PTHR45617">
    <property type="entry name" value="LEUCINE RICH REPEAT FAMILY PROTEIN"/>
    <property type="match status" value="1"/>
</dbReference>
<dbReference type="PROSITE" id="PS51450">
    <property type="entry name" value="LRR"/>
    <property type="match status" value="4"/>
</dbReference>
<comment type="caution">
    <text evidence="4">The sequence shown here is derived from an EMBL/GenBank/DDBJ whole genome shotgun (WGS) entry which is preliminary data.</text>
</comment>
<keyword evidence="2" id="KW-0677">Repeat</keyword>
<dbReference type="InterPro" id="IPR001611">
    <property type="entry name" value="Leu-rich_rpt"/>
</dbReference>
<dbReference type="InterPro" id="IPR032675">
    <property type="entry name" value="LRR_dom_sf"/>
</dbReference>
<feature type="signal peptide" evidence="3">
    <location>
        <begin position="1"/>
        <end position="18"/>
    </location>
</feature>
<dbReference type="Pfam" id="PF13855">
    <property type="entry name" value="LRR_8"/>
    <property type="match status" value="2"/>
</dbReference>
<accession>A0AAV7J279</accession>
<dbReference type="AlphaFoldDB" id="A0AAV7J279"/>
<evidence type="ECO:0000313" key="5">
    <source>
        <dbReference type="Proteomes" id="UP000826195"/>
    </source>
</evidence>
<keyword evidence="5" id="KW-1185">Reference proteome</keyword>
<dbReference type="Proteomes" id="UP000826195">
    <property type="component" value="Unassembled WGS sequence"/>
</dbReference>
<evidence type="ECO:0000313" key="4">
    <source>
        <dbReference type="EMBL" id="KAH0566685.1"/>
    </source>
</evidence>
<proteinExistence type="predicted"/>
<reference evidence="4 5" key="1">
    <citation type="journal article" date="2021" name="J. Hered.">
        <title>A chromosome-level genome assembly of the parasitoid wasp, Cotesia glomerata (Hymenoptera: Braconidae).</title>
        <authorList>
            <person name="Pinto B.J."/>
            <person name="Weis J.J."/>
            <person name="Gamble T."/>
            <person name="Ode P.J."/>
            <person name="Paul R."/>
            <person name="Zaspel J.M."/>
        </authorList>
    </citation>
    <scope>NUCLEOTIDE SEQUENCE [LARGE SCALE GENOMIC DNA]</scope>
    <source>
        <strain evidence="4">CgM1</strain>
    </source>
</reference>
<organism evidence="4 5">
    <name type="scientific">Cotesia glomerata</name>
    <name type="common">Lepidopteran parasitic wasp</name>
    <name type="synonym">Apanteles glomeratus</name>
    <dbReference type="NCBI Taxonomy" id="32391"/>
    <lineage>
        <taxon>Eukaryota</taxon>
        <taxon>Metazoa</taxon>
        <taxon>Ecdysozoa</taxon>
        <taxon>Arthropoda</taxon>
        <taxon>Hexapoda</taxon>
        <taxon>Insecta</taxon>
        <taxon>Pterygota</taxon>
        <taxon>Neoptera</taxon>
        <taxon>Endopterygota</taxon>
        <taxon>Hymenoptera</taxon>
        <taxon>Apocrita</taxon>
        <taxon>Ichneumonoidea</taxon>
        <taxon>Braconidae</taxon>
        <taxon>Microgastrinae</taxon>
        <taxon>Cotesia</taxon>
    </lineage>
</organism>
<sequence>MILQSAFLLLILSSISTALDIPTGIFYLSNRNITSLDDLTGNSIHSLNLNLSNLETLILDNALRNFSGPPGRTYLSIGTKIGLGVRAGLYLPKLKKLYLRNNTIIEIVGLTEETVPNLTHLYLSDNYIEYLDFIDKLPKSITHLYLDNNKISKFVHERTRVESLGRPVRVKGVTEKYDFNHLENLKHLDMSYNKIEIIEDDTFQNSSKLISLRLNNNSLSSVPHFSGLTQIEELDLSYNNIRGIFPPAFNYLSSLKELKIFGNPESMDLEESDMECTS</sequence>
<protein>
    <submittedName>
        <fullName evidence="4">Uncharacterized protein</fullName>
    </submittedName>
</protein>
<dbReference type="SMART" id="SM00365">
    <property type="entry name" value="LRR_SD22"/>
    <property type="match status" value="5"/>
</dbReference>
<dbReference type="Gene3D" id="3.80.10.10">
    <property type="entry name" value="Ribonuclease Inhibitor"/>
    <property type="match status" value="2"/>
</dbReference>
<keyword evidence="3" id="KW-0732">Signal</keyword>